<evidence type="ECO:0008006" key="3">
    <source>
        <dbReference type="Google" id="ProtNLM"/>
    </source>
</evidence>
<organism evidence="1 2">
    <name type="scientific">Acidianus brierleyi</name>
    <dbReference type="NCBI Taxonomy" id="41673"/>
    <lineage>
        <taxon>Archaea</taxon>
        <taxon>Thermoproteota</taxon>
        <taxon>Thermoprotei</taxon>
        <taxon>Sulfolobales</taxon>
        <taxon>Sulfolobaceae</taxon>
        <taxon>Acidianus</taxon>
    </lineage>
</organism>
<dbReference type="RefSeq" id="WP_110271371.1">
    <property type="nucleotide sequence ID" value="NZ_CP029289.2"/>
</dbReference>
<name>A0A2U9IHH3_9CREN</name>
<dbReference type="Proteomes" id="UP000248044">
    <property type="component" value="Chromosome"/>
</dbReference>
<dbReference type="OrthoDB" id="130444at2157"/>
<dbReference type="InterPro" id="IPR018685">
    <property type="entry name" value="DUF2173"/>
</dbReference>
<protein>
    <recommendedName>
        <fullName evidence="3">DUF2173 domain-containing protein</fullName>
    </recommendedName>
</protein>
<dbReference type="EMBL" id="CP029289">
    <property type="protein sequence ID" value="AWR95493.1"/>
    <property type="molecule type" value="Genomic_DNA"/>
</dbReference>
<evidence type="ECO:0000313" key="1">
    <source>
        <dbReference type="EMBL" id="AWR95493.1"/>
    </source>
</evidence>
<reference evidence="1 2" key="1">
    <citation type="submission" date="2018-05" db="EMBL/GenBank/DDBJ databases">
        <title>Complete Genome Sequences of Extremely Thermoacidophilic, Metal-Mobilizing Type-Strain Members of the Archaeal Family Sulfolobaceae: Acidianus brierleyi DSM-1651T, Acidianus sulfidivorans DSM-18786T, Metallosphaera hakonensis DSM-7519T, and Metallosphaera prunae DSM-10039T.</title>
        <authorList>
            <person name="Counts J.A."/>
            <person name="Kelly R.M."/>
        </authorList>
    </citation>
    <scope>NUCLEOTIDE SEQUENCE [LARGE SCALE GENOMIC DNA]</scope>
    <source>
        <strain evidence="1 2">DSM 1651</strain>
    </source>
</reference>
<dbReference type="PIRSF" id="PIRSF006821">
    <property type="entry name" value="UCP006821"/>
    <property type="match status" value="1"/>
</dbReference>
<proteinExistence type="predicted"/>
<accession>A0A2U9IHH3</accession>
<gene>
    <name evidence="1" type="ORF">DFR85_13705</name>
</gene>
<keyword evidence="2" id="KW-1185">Reference proteome</keyword>
<dbReference type="AlphaFoldDB" id="A0A2U9IHH3"/>
<sequence length="114" mass="12444">MINMDKLDRLMGLKGAVAAGEYTIDGKLVSYKGNLPKDIAEMVAMMVAANTLMGKMQAEGFSKLSGMKWTPFHGWAVAAGDYAVCVMGNYGVFVEMQKADFNEIFKTLMEVSQS</sequence>
<dbReference type="Pfam" id="PF09941">
    <property type="entry name" value="DUF2173"/>
    <property type="match status" value="1"/>
</dbReference>
<dbReference type="KEGG" id="abri:DFR85_13705"/>
<evidence type="ECO:0000313" key="2">
    <source>
        <dbReference type="Proteomes" id="UP000248044"/>
    </source>
</evidence>
<dbReference type="GeneID" id="36833231"/>